<name>A0ABT2U4F0_9FIRM</name>
<protein>
    <submittedName>
        <fullName evidence="1">Uncharacterized protein</fullName>
    </submittedName>
</protein>
<proteinExistence type="predicted"/>
<evidence type="ECO:0000313" key="2">
    <source>
        <dbReference type="Proteomes" id="UP001652397"/>
    </source>
</evidence>
<dbReference type="EMBL" id="JAOQJE010000009">
    <property type="protein sequence ID" value="MCU6789499.1"/>
    <property type="molecule type" value="Genomic_DNA"/>
</dbReference>
<dbReference type="RefSeq" id="WP_256435208.1">
    <property type="nucleotide sequence ID" value="NZ_JAOQJE010000009.1"/>
</dbReference>
<accession>A0ABT2U4F0</accession>
<gene>
    <name evidence="1" type="ORF">OCV66_10440</name>
</gene>
<organism evidence="1 2">
    <name type="scientific">Agathobaculum ammoniilyticum</name>
    <dbReference type="NCBI Taxonomy" id="2981778"/>
    <lineage>
        <taxon>Bacteria</taxon>
        <taxon>Bacillati</taxon>
        <taxon>Bacillota</taxon>
        <taxon>Clostridia</taxon>
        <taxon>Eubacteriales</taxon>
        <taxon>Butyricicoccaceae</taxon>
        <taxon>Agathobaculum</taxon>
    </lineage>
</organism>
<keyword evidence="2" id="KW-1185">Reference proteome</keyword>
<sequence length="42" mass="4706">MNKFVKALSNMSEASMQNNGYVRNLLRTYGGKVSNRANTPKD</sequence>
<reference evidence="1 2" key="1">
    <citation type="journal article" date="2021" name="ISME Commun">
        <title>Automated analysis of genomic sequences facilitates high-throughput and comprehensive description of bacteria.</title>
        <authorList>
            <person name="Hitch T.C.A."/>
        </authorList>
    </citation>
    <scope>NUCLEOTIDE SEQUENCE [LARGE SCALE GENOMIC DNA]</scope>
    <source>
        <strain evidence="1 2">Sanger_34</strain>
    </source>
</reference>
<dbReference type="Proteomes" id="UP001652397">
    <property type="component" value="Unassembled WGS sequence"/>
</dbReference>
<evidence type="ECO:0000313" key="1">
    <source>
        <dbReference type="EMBL" id="MCU6789499.1"/>
    </source>
</evidence>
<comment type="caution">
    <text evidence="1">The sequence shown here is derived from an EMBL/GenBank/DDBJ whole genome shotgun (WGS) entry which is preliminary data.</text>
</comment>